<evidence type="ECO:0000313" key="1">
    <source>
        <dbReference type="EMBL" id="KAA5602377.1"/>
    </source>
</evidence>
<gene>
    <name evidence="1" type="ORF">F1193_05610</name>
</gene>
<dbReference type="RefSeq" id="WP_150096702.1">
    <property type="nucleotide sequence ID" value="NZ_VWPL01000007.1"/>
</dbReference>
<keyword evidence="2" id="KW-1185">Reference proteome</keyword>
<comment type="caution">
    <text evidence="1">The sequence shown here is derived from an EMBL/GenBank/DDBJ whole genome shotgun (WGS) entry which is preliminary data.</text>
</comment>
<dbReference type="Pfam" id="PF04365">
    <property type="entry name" value="BrnT_toxin"/>
    <property type="match status" value="1"/>
</dbReference>
<sequence length="100" mass="11332">MLVSITGESLSLHGFEWDELKRNVNVQKHGIDFTDAIRVFQDDRAISVRTYSGSDSVRWVTVGLVDGRLVAVIHTQRNDRTRIISARAARNEEHKVYGPP</sequence>
<name>A0A5M6I3E1_9HYPH</name>
<organism evidence="1 2">
    <name type="scientific">Blastochloris sulfoviridis</name>
    <dbReference type="NCBI Taxonomy" id="50712"/>
    <lineage>
        <taxon>Bacteria</taxon>
        <taxon>Pseudomonadati</taxon>
        <taxon>Pseudomonadota</taxon>
        <taxon>Alphaproteobacteria</taxon>
        <taxon>Hyphomicrobiales</taxon>
        <taxon>Blastochloridaceae</taxon>
        <taxon>Blastochloris</taxon>
    </lineage>
</organism>
<accession>A0A5M6I3E1</accession>
<dbReference type="Proteomes" id="UP000323886">
    <property type="component" value="Unassembled WGS sequence"/>
</dbReference>
<dbReference type="AlphaFoldDB" id="A0A5M6I3E1"/>
<dbReference type="InterPro" id="IPR038573">
    <property type="entry name" value="BrnT_sf"/>
</dbReference>
<proteinExistence type="predicted"/>
<reference evidence="1 2" key="1">
    <citation type="submission" date="2019-09" db="EMBL/GenBank/DDBJ databases">
        <title>Draft Whole-Genome sequence of Blastochloris sulfoviridis DSM 729.</title>
        <authorList>
            <person name="Meyer T.E."/>
            <person name="Kyndt J.A."/>
        </authorList>
    </citation>
    <scope>NUCLEOTIDE SEQUENCE [LARGE SCALE GENOMIC DNA]</scope>
    <source>
        <strain evidence="1 2">DSM 729</strain>
    </source>
</reference>
<dbReference type="Gene3D" id="3.10.450.530">
    <property type="entry name" value="Ribonuclease toxin, BrnT, of type II toxin-antitoxin system"/>
    <property type="match status" value="1"/>
</dbReference>
<dbReference type="EMBL" id="VWPL01000007">
    <property type="protein sequence ID" value="KAA5602377.1"/>
    <property type="molecule type" value="Genomic_DNA"/>
</dbReference>
<dbReference type="OrthoDB" id="839663at2"/>
<evidence type="ECO:0000313" key="2">
    <source>
        <dbReference type="Proteomes" id="UP000323886"/>
    </source>
</evidence>
<protein>
    <submittedName>
        <fullName evidence="1">BrnT family toxin</fullName>
    </submittedName>
</protein>
<dbReference type="InterPro" id="IPR007460">
    <property type="entry name" value="BrnT_toxin"/>
</dbReference>